<proteinExistence type="predicted"/>
<organism evidence="1 2">
    <name type="scientific">Martelella lutilitoris</name>
    <dbReference type="NCBI Taxonomy" id="2583532"/>
    <lineage>
        <taxon>Bacteria</taxon>
        <taxon>Pseudomonadati</taxon>
        <taxon>Pseudomonadota</taxon>
        <taxon>Alphaproteobacteria</taxon>
        <taxon>Hyphomicrobiales</taxon>
        <taxon>Aurantimonadaceae</taxon>
        <taxon>Martelella</taxon>
    </lineage>
</organism>
<protein>
    <submittedName>
        <fullName evidence="1">Uncharacterized protein</fullName>
    </submittedName>
</protein>
<dbReference type="EMBL" id="CP066786">
    <property type="protein sequence ID" value="QQM29335.1"/>
    <property type="molecule type" value="Genomic_DNA"/>
</dbReference>
<evidence type="ECO:0000313" key="2">
    <source>
        <dbReference type="Proteomes" id="UP000596083"/>
    </source>
</evidence>
<dbReference type="RefSeq" id="WP_200334178.1">
    <property type="nucleotide sequence ID" value="NZ_CP066786.1"/>
</dbReference>
<accession>A0A7T7HHN6</accession>
<evidence type="ECO:0000313" key="1">
    <source>
        <dbReference type="EMBL" id="QQM29335.1"/>
    </source>
</evidence>
<dbReference type="KEGG" id="mlut:JET14_13480"/>
<dbReference type="AlphaFoldDB" id="A0A7T7HHN6"/>
<reference evidence="1 2" key="1">
    <citation type="submission" date="2020-12" db="EMBL/GenBank/DDBJ databases">
        <authorList>
            <person name="Zheng R.K."/>
            <person name="Sun C.M."/>
        </authorList>
    </citation>
    <scope>NUCLEOTIDE SEQUENCE [LARGE SCALE GENOMIC DNA]</scope>
    <source>
        <strain evidence="1 2">ZRK001</strain>
    </source>
</reference>
<dbReference type="Proteomes" id="UP000596083">
    <property type="component" value="Chromosome"/>
</dbReference>
<sequence>MTIKTPITIAGCGPIWALMDADGNAIAEVYGYEAAEALQEAVNLVFRPKLKPKADVIVRKIAIVETE</sequence>
<name>A0A7T7HHN6_9HYPH</name>
<gene>
    <name evidence="1" type="ORF">JET14_13480</name>
</gene>